<dbReference type="RefSeq" id="WP_184978379.1">
    <property type="nucleotide sequence ID" value="NZ_BAAALO010000028.1"/>
</dbReference>
<feature type="domain" description="Activator of Hsp90 ATPase homologue 1/2-like C-terminal" evidence="2">
    <location>
        <begin position="35"/>
        <end position="129"/>
    </location>
</feature>
<evidence type="ECO:0000313" key="3">
    <source>
        <dbReference type="EMBL" id="MBB6471124.1"/>
    </source>
</evidence>
<gene>
    <name evidence="3" type="ORF">BJ992_000555</name>
</gene>
<keyword evidence="4" id="KW-1185">Reference proteome</keyword>
<evidence type="ECO:0000259" key="2">
    <source>
        <dbReference type="Pfam" id="PF08327"/>
    </source>
</evidence>
<dbReference type="InterPro" id="IPR013538">
    <property type="entry name" value="ASHA1/2-like_C"/>
</dbReference>
<dbReference type="Proteomes" id="UP000555564">
    <property type="component" value="Unassembled WGS sequence"/>
</dbReference>
<dbReference type="InterPro" id="IPR023393">
    <property type="entry name" value="START-like_dom_sf"/>
</dbReference>
<dbReference type="AlphaFoldDB" id="A0A7X0M5N0"/>
<evidence type="ECO:0000256" key="1">
    <source>
        <dbReference type="ARBA" id="ARBA00006817"/>
    </source>
</evidence>
<proteinExistence type="inferred from homology"/>
<dbReference type="SUPFAM" id="SSF55961">
    <property type="entry name" value="Bet v1-like"/>
    <property type="match status" value="1"/>
</dbReference>
<accession>A0A7X0M5N0</accession>
<dbReference type="Pfam" id="PF08327">
    <property type="entry name" value="AHSA1"/>
    <property type="match status" value="1"/>
</dbReference>
<reference evidence="3 4" key="1">
    <citation type="submission" date="2020-08" db="EMBL/GenBank/DDBJ databases">
        <title>Sequencing the genomes of 1000 actinobacteria strains.</title>
        <authorList>
            <person name="Klenk H.-P."/>
        </authorList>
    </citation>
    <scope>NUCLEOTIDE SEQUENCE [LARGE SCALE GENOMIC DNA]</scope>
    <source>
        <strain evidence="3 4">DSM 44936</strain>
    </source>
</reference>
<protein>
    <submittedName>
        <fullName evidence="3">Uncharacterized protein YndB with AHSA1/START domain</fullName>
    </submittedName>
</protein>
<comment type="similarity">
    <text evidence="1">Belongs to the AHA1 family.</text>
</comment>
<sequence>MIDTTEQISAVKRTIGSRTLDAGEARVLTATQTYDAPVEEVWDALTNIERIPRWFLPISGELKVGGSYQFEGNAGGTVERCDAPTSFAATWEFGGQVSWIEVTLTPAPGGGTTFTLEHTAAVDDDMWVQFGPGAVGIGWDMGILGLAGHLGTGASIEPGKAAEEWLASDDGRRFTALSSASWADASIAAGTDEAEARAAADRITAMYTGADQQG</sequence>
<dbReference type="EMBL" id="JACHIU010000001">
    <property type="protein sequence ID" value="MBB6471124.1"/>
    <property type="molecule type" value="Genomic_DNA"/>
</dbReference>
<dbReference type="Gene3D" id="3.30.530.20">
    <property type="match status" value="1"/>
</dbReference>
<dbReference type="CDD" id="cd08899">
    <property type="entry name" value="SRPBCC_CalC_Aha1-like_6"/>
    <property type="match status" value="1"/>
</dbReference>
<organism evidence="3 4">
    <name type="scientific">Sphaerisporangium rubeum</name>
    <dbReference type="NCBI Taxonomy" id="321317"/>
    <lineage>
        <taxon>Bacteria</taxon>
        <taxon>Bacillati</taxon>
        <taxon>Actinomycetota</taxon>
        <taxon>Actinomycetes</taxon>
        <taxon>Streptosporangiales</taxon>
        <taxon>Streptosporangiaceae</taxon>
        <taxon>Sphaerisporangium</taxon>
    </lineage>
</organism>
<evidence type="ECO:0000313" key="4">
    <source>
        <dbReference type="Proteomes" id="UP000555564"/>
    </source>
</evidence>
<name>A0A7X0M5N0_9ACTN</name>
<comment type="caution">
    <text evidence="3">The sequence shown here is derived from an EMBL/GenBank/DDBJ whole genome shotgun (WGS) entry which is preliminary data.</text>
</comment>